<name>A0A2N3LQV4_9BACI</name>
<evidence type="ECO:0000256" key="1">
    <source>
        <dbReference type="SAM" id="Phobius"/>
    </source>
</evidence>
<dbReference type="Pfam" id="PF11877">
    <property type="entry name" value="DUF3397"/>
    <property type="match status" value="1"/>
</dbReference>
<reference evidence="2 3" key="1">
    <citation type="submission" date="2017-11" db="EMBL/GenBank/DDBJ databases">
        <title>Bacillus camelliae sp. nov., isolated from pu'er tea.</title>
        <authorList>
            <person name="Niu L."/>
        </authorList>
    </citation>
    <scope>NUCLEOTIDE SEQUENCE [LARGE SCALE GENOMIC DNA]</scope>
    <source>
        <strain evidence="2 3">7578-1</strain>
    </source>
</reference>
<keyword evidence="1" id="KW-0812">Transmembrane</keyword>
<keyword evidence="3" id="KW-1185">Reference proteome</keyword>
<dbReference type="RefSeq" id="WP_101352607.1">
    <property type="nucleotide sequence ID" value="NZ_PIQO01000001.1"/>
</dbReference>
<comment type="caution">
    <text evidence="2">The sequence shown here is derived from an EMBL/GenBank/DDBJ whole genome shotgun (WGS) entry which is preliminary data.</text>
</comment>
<feature type="transmembrane region" description="Helical" evidence="1">
    <location>
        <begin position="65"/>
        <end position="87"/>
    </location>
</feature>
<dbReference type="Proteomes" id="UP000233440">
    <property type="component" value="Unassembled WGS sequence"/>
</dbReference>
<dbReference type="OrthoDB" id="2353183at2"/>
<gene>
    <name evidence="2" type="ORF">CWO92_02585</name>
</gene>
<keyword evidence="1" id="KW-1133">Transmembrane helix</keyword>
<feature type="transmembrane region" description="Helical" evidence="1">
    <location>
        <begin position="99"/>
        <end position="121"/>
    </location>
</feature>
<proteinExistence type="predicted"/>
<protein>
    <submittedName>
        <fullName evidence="2">DUF3397 domain-containing protein</fullName>
    </submittedName>
</protein>
<sequence>MGIFLSWIAGVLILIPFIAYLLVFFAVKLITNNHRRAVSYAIDITTLFLILSVNEIAFVLWSHSFLWVIILLLLLIAIGFVFLYRYMRNEIIYSKVFKGFWRFNFLLFCAAYIILMIYGLTRSVLDSVAMN</sequence>
<feature type="transmembrane region" description="Helical" evidence="1">
    <location>
        <begin position="6"/>
        <end position="30"/>
    </location>
</feature>
<feature type="transmembrane region" description="Helical" evidence="1">
    <location>
        <begin position="37"/>
        <end position="59"/>
    </location>
</feature>
<organism evidence="2 3">
    <name type="scientific">Heyndrickxia camelliae</name>
    <dbReference type="NCBI Taxonomy" id="1707093"/>
    <lineage>
        <taxon>Bacteria</taxon>
        <taxon>Bacillati</taxon>
        <taxon>Bacillota</taxon>
        <taxon>Bacilli</taxon>
        <taxon>Bacillales</taxon>
        <taxon>Bacillaceae</taxon>
        <taxon>Heyndrickxia</taxon>
    </lineage>
</organism>
<dbReference type="InterPro" id="IPR024515">
    <property type="entry name" value="DUF3397"/>
</dbReference>
<evidence type="ECO:0000313" key="2">
    <source>
        <dbReference type="EMBL" id="PKR86957.1"/>
    </source>
</evidence>
<evidence type="ECO:0000313" key="3">
    <source>
        <dbReference type="Proteomes" id="UP000233440"/>
    </source>
</evidence>
<dbReference type="EMBL" id="PIQO01000001">
    <property type="protein sequence ID" value="PKR86957.1"/>
    <property type="molecule type" value="Genomic_DNA"/>
</dbReference>
<keyword evidence="1" id="KW-0472">Membrane</keyword>
<dbReference type="AlphaFoldDB" id="A0A2N3LQV4"/>
<accession>A0A2N3LQV4</accession>